<evidence type="ECO:0000256" key="6">
    <source>
        <dbReference type="ARBA" id="ARBA00023274"/>
    </source>
</evidence>
<organism evidence="10">
    <name type="scientific">Anopheles funestus</name>
    <name type="common">African malaria mosquito</name>
    <dbReference type="NCBI Taxonomy" id="62324"/>
    <lineage>
        <taxon>Eukaryota</taxon>
        <taxon>Metazoa</taxon>
        <taxon>Ecdysozoa</taxon>
        <taxon>Arthropoda</taxon>
        <taxon>Hexapoda</taxon>
        <taxon>Insecta</taxon>
        <taxon>Pterygota</taxon>
        <taxon>Neoptera</taxon>
        <taxon>Endopterygota</taxon>
        <taxon>Diptera</taxon>
        <taxon>Nematocera</taxon>
        <taxon>Culicoidea</taxon>
        <taxon>Culicidae</taxon>
        <taxon>Anophelinae</taxon>
        <taxon>Anopheles</taxon>
    </lineage>
</organism>
<evidence type="ECO:0000313" key="10">
    <source>
        <dbReference type="EnsemblMetazoa" id="AFUN007156-PA"/>
    </source>
</evidence>
<sequence length="188" mass="22014">MLKVFQNSTLLAQQLKGLVSVRHYGKPNKKFLYKDGILKDQIYYYPRDSNREIPPLETEPSKLFSVRRLKPIKGLPYWEKRILRGLGLYEKNAVAVVKNIPENNARLWKVKHLVEILPITYKYGEPGQDDIERTFLKEDGECVVIRKLEAVEMANTKITAAEQIRNAKERMDGETLRKDSRLKWLNAW</sequence>
<evidence type="ECO:0000256" key="1">
    <source>
        <dbReference type="ARBA" id="ARBA00004173"/>
    </source>
</evidence>
<keyword evidence="6" id="KW-0687">Ribonucleoprotein</keyword>
<evidence type="ECO:0000259" key="9">
    <source>
        <dbReference type="Pfam" id="PF00327"/>
    </source>
</evidence>
<protein>
    <recommendedName>
        <fullName evidence="7">Large ribosomal subunit protein uL30m</fullName>
    </recommendedName>
    <alternativeName>
        <fullName evidence="8">39S ribosomal protein L30, mitochondrial</fullName>
    </alternativeName>
</protein>
<evidence type="ECO:0000256" key="4">
    <source>
        <dbReference type="ARBA" id="ARBA00022980"/>
    </source>
</evidence>
<dbReference type="FunFam" id="3.30.1390.20:FF:000005">
    <property type="entry name" value="39S ribosomal protein L30, mitochondrial"/>
    <property type="match status" value="1"/>
</dbReference>
<evidence type="ECO:0000256" key="3">
    <source>
        <dbReference type="ARBA" id="ARBA00022946"/>
    </source>
</evidence>
<dbReference type="PANTHER" id="PTHR15892:SF2">
    <property type="entry name" value="LARGE RIBOSOMAL SUBUNIT PROTEIN UL30M"/>
    <property type="match status" value="1"/>
</dbReference>
<dbReference type="GO" id="GO:0005743">
    <property type="term" value="C:mitochondrial inner membrane"/>
    <property type="evidence" value="ECO:0007669"/>
    <property type="project" value="UniProtKB-ARBA"/>
</dbReference>
<dbReference type="Pfam" id="PF00327">
    <property type="entry name" value="Ribosomal_L30"/>
    <property type="match status" value="1"/>
</dbReference>
<dbReference type="InterPro" id="IPR016082">
    <property type="entry name" value="Ribosomal_uL30_ferredoxin-like"/>
</dbReference>
<keyword evidence="5" id="KW-0496">Mitochondrion</keyword>
<dbReference type="EnsemblMetazoa" id="AFUN007156-RA">
    <property type="protein sequence ID" value="AFUN007156-PA"/>
    <property type="gene ID" value="AFUN007156"/>
</dbReference>
<keyword evidence="3" id="KW-0809">Transit peptide</keyword>
<reference evidence="10" key="1">
    <citation type="submission" date="2020-05" db="UniProtKB">
        <authorList>
            <consortium name="EnsemblMetazoa"/>
        </authorList>
    </citation>
    <scope>IDENTIFICATION</scope>
    <source>
        <strain evidence="10">FUMOZ</strain>
    </source>
</reference>
<dbReference type="GO" id="GO:0015934">
    <property type="term" value="C:large ribosomal subunit"/>
    <property type="evidence" value="ECO:0007669"/>
    <property type="project" value="InterPro"/>
</dbReference>
<accession>A0A182RLN8</accession>
<keyword evidence="4" id="KW-0689">Ribosomal protein</keyword>
<dbReference type="PANTHER" id="PTHR15892">
    <property type="entry name" value="MITOCHONDRIAL RIBOSOMAL PROTEIN L30"/>
    <property type="match status" value="1"/>
</dbReference>
<evidence type="ECO:0000256" key="8">
    <source>
        <dbReference type="ARBA" id="ARBA00035356"/>
    </source>
</evidence>
<dbReference type="GO" id="GO:0006412">
    <property type="term" value="P:translation"/>
    <property type="evidence" value="ECO:0007669"/>
    <property type="project" value="InterPro"/>
</dbReference>
<comment type="subcellular location">
    <subcellularLocation>
        <location evidence="1">Mitochondrion</location>
    </subcellularLocation>
</comment>
<dbReference type="VEuPathDB" id="VectorBase:AFUN007156"/>
<evidence type="ECO:0000256" key="7">
    <source>
        <dbReference type="ARBA" id="ARBA00035281"/>
    </source>
</evidence>
<evidence type="ECO:0000256" key="2">
    <source>
        <dbReference type="ARBA" id="ARBA00007594"/>
    </source>
</evidence>
<proteinExistence type="inferred from homology"/>
<dbReference type="CDD" id="cd00355">
    <property type="entry name" value="Ribosomal_L30_like"/>
    <property type="match status" value="1"/>
</dbReference>
<name>A0A182RLN8_ANOFN</name>
<dbReference type="AlphaFoldDB" id="A0A182RLN8"/>
<dbReference type="SUPFAM" id="SSF55129">
    <property type="entry name" value="Ribosomal protein L30p/L7e"/>
    <property type="match status" value="1"/>
</dbReference>
<dbReference type="InterPro" id="IPR005996">
    <property type="entry name" value="Ribosomal_uL30_bac-type"/>
</dbReference>
<dbReference type="Gene3D" id="3.30.1390.20">
    <property type="entry name" value="Ribosomal protein L30, ferredoxin-like fold domain"/>
    <property type="match status" value="1"/>
</dbReference>
<dbReference type="InterPro" id="IPR036919">
    <property type="entry name" value="Ribo_uL30_ferredoxin-like_sf"/>
</dbReference>
<dbReference type="VEuPathDB" id="VectorBase:AFUN2_013290"/>
<dbReference type="GO" id="GO:0003735">
    <property type="term" value="F:structural constituent of ribosome"/>
    <property type="evidence" value="ECO:0007669"/>
    <property type="project" value="InterPro"/>
</dbReference>
<evidence type="ECO:0000256" key="5">
    <source>
        <dbReference type="ARBA" id="ARBA00023128"/>
    </source>
</evidence>
<feature type="domain" description="Large ribosomal subunit protein uL30-like ferredoxin-like fold" evidence="9">
    <location>
        <begin position="66"/>
        <end position="114"/>
    </location>
</feature>
<comment type="similarity">
    <text evidence="2">Belongs to the universal ribosomal protein uL30 family.</text>
</comment>
<dbReference type="STRING" id="62324.A0A182RLN8"/>